<gene>
    <name evidence="2" type="ORF">AK812_SmicGene38700</name>
</gene>
<dbReference type="Pfam" id="PF13508">
    <property type="entry name" value="Acetyltransf_7"/>
    <property type="match status" value="1"/>
</dbReference>
<dbReference type="OMA" id="CSTEEHA"/>
<dbReference type="EMBL" id="LSRX01001340">
    <property type="protein sequence ID" value="OLP80829.1"/>
    <property type="molecule type" value="Genomic_DNA"/>
</dbReference>
<proteinExistence type="predicted"/>
<comment type="caution">
    <text evidence="2">The sequence shown here is derived from an EMBL/GenBank/DDBJ whole genome shotgun (WGS) entry which is preliminary data.</text>
</comment>
<dbReference type="PANTHER" id="PTHR42791">
    <property type="entry name" value="GNAT FAMILY ACETYLTRANSFERASE"/>
    <property type="match status" value="1"/>
</dbReference>
<evidence type="ECO:0000313" key="3">
    <source>
        <dbReference type="Proteomes" id="UP000186817"/>
    </source>
</evidence>
<feature type="domain" description="N-acetyltransferase" evidence="1">
    <location>
        <begin position="138"/>
        <end position="195"/>
    </location>
</feature>
<evidence type="ECO:0000259" key="1">
    <source>
        <dbReference type="Pfam" id="PF13508"/>
    </source>
</evidence>
<dbReference type="Gene3D" id="3.40.630.30">
    <property type="match status" value="1"/>
</dbReference>
<dbReference type="OrthoDB" id="512662at2759"/>
<sequence length="233" mass="26206">MSGTETSAADPLFDYVLGPSLADRSDPRRMDFLRFLATGILEEDWRYCPSSLGIVGLVEGRLGACCVVRRYEHGYTTEPRHWGERLRAQLLPLWSLLRCNRTMPEQGILDQQGFLLRTYGPEGVDTQLRLRRKKYAAVPHLCVSLMMVDPAFQGMGLCGQTMRAVCRAADQQRLPCYLETGGRKNAAVYERFGFKVAERFSCATDGHGSFDEIYAMTRPMPQGVGLSREPKTV</sequence>
<organism evidence="2 3">
    <name type="scientific">Symbiodinium microadriaticum</name>
    <name type="common">Dinoflagellate</name>
    <name type="synonym">Zooxanthella microadriatica</name>
    <dbReference type="NCBI Taxonomy" id="2951"/>
    <lineage>
        <taxon>Eukaryota</taxon>
        <taxon>Sar</taxon>
        <taxon>Alveolata</taxon>
        <taxon>Dinophyceae</taxon>
        <taxon>Suessiales</taxon>
        <taxon>Symbiodiniaceae</taxon>
        <taxon>Symbiodinium</taxon>
    </lineage>
</organism>
<dbReference type="InterPro" id="IPR016181">
    <property type="entry name" value="Acyl_CoA_acyltransferase"/>
</dbReference>
<evidence type="ECO:0000313" key="2">
    <source>
        <dbReference type="EMBL" id="OLP80829.1"/>
    </source>
</evidence>
<dbReference type="InterPro" id="IPR052523">
    <property type="entry name" value="Trichothecene_AcTrans"/>
</dbReference>
<dbReference type="PANTHER" id="PTHR42791:SF1">
    <property type="entry name" value="N-ACETYLTRANSFERASE DOMAIN-CONTAINING PROTEIN"/>
    <property type="match status" value="1"/>
</dbReference>
<dbReference type="SUPFAM" id="SSF55729">
    <property type="entry name" value="Acyl-CoA N-acyltransferases (Nat)"/>
    <property type="match status" value="1"/>
</dbReference>
<dbReference type="Proteomes" id="UP000186817">
    <property type="component" value="Unassembled WGS sequence"/>
</dbReference>
<accession>A0A1Q9CD21</accession>
<dbReference type="GO" id="GO:0016747">
    <property type="term" value="F:acyltransferase activity, transferring groups other than amino-acyl groups"/>
    <property type="evidence" value="ECO:0007669"/>
    <property type="project" value="InterPro"/>
</dbReference>
<dbReference type="InterPro" id="IPR000182">
    <property type="entry name" value="GNAT_dom"/>
</dbReference>
<keyword evidence="3" id="KW-1185">Reference proteome</keyword>
<name>A0A1Q9CD21_SYMMI</name>
<dbReference type="AlphaFoldDB" id="A0A1Q9CD21"/>
<reference evidence="2 3" key="1">
    <citation type="submission" date="2016-02" db="EMBL/GenBank/DDBJ databases">
        <title>Genome analysis of coral dinoflagellate symbionts highlights evolutionary adaptations to a symbiotic lifestyle.</title>
        <authorList>
            <person name="Aranda M."/>
            <person name="Li Y."/>
            <person name="Liew Y.J."/>
            <person name="Baumgarten S."/>
            <person name="Simakov O."/>
            <person name="Wilson M."/>
            <person name="Piel J."/>
            <person name="Ashoor H."/>
            <person name="Bougouffa S."/>
            <person name="Bajic V.B."/>
            <person name="Ryu T."/>
            <person name="Ravasi T."/>
            <person name="Bayer T."/>
            <person name="Micklem G."/>
            <person name="Kim H."/>
            <person name="Bhak J."/>
            <person name="Lajeunesse T.C."/>
            <person name="Voolstra C.R."/>
        </authorList>
    </citation>
    <scope>NUCLEOTIDE SEQUENCE [LARGE SCALE GENOMIC DNA]</scope>
    <source>
        <strain evidence="2 3">CCMP2467</strain>
    </source>
</reference>
<protein>
    <recommendedName>
        <fullName evidence="1">N-acetyltransferase domain-containing protein</fullName>
    </recommendedName>
</protein>